<evidence type="ECO:0000259" key="2">
    <source>
        <dbReference type="Pfam" id="PF00723"/>
    </source>
</evidence>
<dbReference type="SUPFAM" id="SSF48208">
    <property type="entry name" value="Six-hairpin glycosidases"/>
    <property type="match status" value="1"/>
</dbReference>
<evidence type="ECO:0000256" key="1">
    <source>
        <dbReference type="ARBA" id="ARBA00006188"/>
    </source>
</evidence>
<dbReference type="Proteomes" id="UP000763484">
    <property type="component" value="Unassembled WGS sequence"/>
</dbReference>
<feature type="domain" description="GH15-like" evidence="2">
    <location>
        <begin position="228"/>
        <end position="577"/>
    </location>
</feature>
<organism evidence="4 5">
    <name type="scientific">Candidatus Acidifodinimicrobium mancum</name>
    <dbReference type="NCBI Taxonomy" id="2898728"/>
    <lineage>
        <taxon>Archaea</taxon>
        <taxon>Candidatus Parvarchaeota</taxon>
        <taxon>Candidatus Acidifodinimicrobiaceae</taxon>
        <taxon>Candidatus Acidifodinimicrobium</taxon>
    </lineage>
</organism>
<dbReference type="InterPro" id="IPR012341">
    <property type="entry name" value="6hp_glycosidase-like_sf"/>
</dbReference>
<dbReference type="PANTHER" id="PTHR31616">
    <property type="entry name" value="TREHALASE"/>
    <property type="match status" value="1"/>
</dbReference>
<dbReference type="InterPro" id="IPR045582">
    <property type="entry name" value="Trehalase-like_N"/>
</dbReference>
<dbReference type="InterPro" id="IPR011613">
    <property type="entry name" value="GH15-like"/>
</dbReference>
<dbReference type="PANTHER" id="PTHR31616:SF0">
    <property type="entry name" value="GLUCAN 1,4-ALPHA-GLUCOSIDASE"/>
    <property type="match status" value="1"/>
</dbReference>
<dbReference type="GO" id="GO:0004553">
    <property type="term" value="F:hydrolase activity, hydrolyzing O-glycosyl compounds"/>
    <property type="evidence" value="ECO:0007669"/>
    <property type="project" value="UniProtKB-ARBA"/>
</dbReference>
<proteinExistence type="inferred from homology"/>
<protein>
    <submittedName>
        <fullName evidence="4">Glycoside hydrolase family 15 protein</fullName>
    </submittedName>
</protein>
<sequence length="583" mass="65841">MSLKFSDLKNYNYISNQLTGTLIGPNGDVVWLCLPRFDSDPEIAYLLDESKGGFFNLLPLDQFSSDSKYISPNVLRTDFKTLNGTAEVIDFLTPGKPVFVKEINSKIKLKLAFRPLFNFDQRGFIYSEDGNKVIFDGKNEKGRLVLEINGKYSKKADYTWELEAGIYDIVLSYYKNAEAYELESKSSTSNLSKALEYTINYWKTYLDRIKLSLKGGPLEGFEQLFRSSIILMLGLVYSPTGGIVAAPTASLPEDPGGNRNWDYRYVWVRDSSIMASALCSLGFETEGRRALEFLFSMIDYSGKPFYNLYRADGVRVYGEKYIEAFQGFMNSKPVRIGNGATNQIQLDIEGEFLYAVRRYYESTGDKEFLQNHSKAIEYIADWLSDNWELADSGIWERPNDQNYTHSKAMIWVALDIAGKLVKEIGGEDRWSDTRKTVRNWVLSNCVSDGNLVTFPGSEEVDAAVLSLPLYGFMGVNDPLFLRTLKAVEKTLVINGFVYRYTSDTIGKVNHAFALCSMWLSSIYSKLGRKQEAIKMIENVKSIVGSNNLIGEDIDISSKTFTGNFPQGFVHGAFIRAVLDVLKS</sequence>
<dbReference type="Pfam" id="PF00723">
    <property type="entry name" value="Glyco_hydro_15"/>
    <property type="match status" value="1"/>
</dbReference>
<gene>
    <name evidence="4" type="ORF">IHE50_00535</name>
</gene>
<comment type="similarity">
    <text evidence="1">Belongs to the glycosyl hydrolase 15 family.</text>
</comment>
<comment type="caution">
    <text evidence="4">The sequence shown here is derived from an EMBL/GenBank/DDBJ whole genome shotgun (WGS) entry which is preliminary data.</text>
</comment>
<dbReference type="GO" id="GO:0005975">
    <property type="term" value="P:carbohydrate metabolic process"/>
    <property type="evidence" value="ECO:0007669"/>
    <property type="project" value="InterPro"/>
</dbReference>
<reference evidence="4 5" key="1">
    <citation type="submission" date="2020-09" db="EMBL/GenBank/DDBJ databases">
        <title>Genomic characterization of a novel Parvarchaeota family in acid mine drainage sediments.</title>
        <authorList>
            <person name="Luo Z.-H."/>
        </authorList>
    </citation>
    <scope>NUCLEOTIDE SEQUENCE [LARGE SCALE GENOMIC DNA]</scope>
    <source>
        <strain evidence="4">TL1-5_bins.178</strain>
    </source>
</reference>
<evidence type="ECO:0000259" key="3">
    <source>
        <dbReference type="Pfam" id="PF19291"/>
    </source>
</evidence>
<feature type="domain" description="Trehalase-like N-terminal" evidence="3">
    <location>
        <begin position="11"/>
        <end position="133"/>
    </location>
</feature>
<name>A0A8T3URK3_9ARCH</name>
<dbReference type="InterPro" id="IPR008928">
    <property type="entry name" value="6-hairpin_glycosidase_sf"/>
</dbReference>
<evidence type="ECO:0000313" key="5">
    <source>
        <dbReference type="Proteomes" id="UP000763484"/>
    </source>
</evidence>
<dbReference type="Gene3D" id="1.50.10.10">
    <property type="match status" value="1"/>
</dbReference>
<dbReference type="EMBL" id="JADFAQ010000014">
    <property type="protein sequence ID" value="MBE5727893.1"/>
    <property type="molecule type" value="Genomic_DNA"/>
</dbReference>
<accession>A0A8T3URK3</accession>
<evidence type="ECO:0000313" key="4">
    <source>
        <dbReference type="EMBL" id="MBE5727893.1"/>
    </source>
</evidence>
<keyword evidence="4" id="KW-0378">Hydrolase</keyword>
<dbReference type="Pfam" id="PF19291">
    <property type="entry name" value="TREH_N"/>
    <property type="match status" value="1"/>
</dbReference>
<dbReference type="AlphaFoldDB" id="A0A8T3URK3"/>